<sequence>MVRCDTRLDPLRVGTELHFAFYRDGRTVRGYNVSDTYRVRSSQLEDSGKYTCDVRTTSDTVRKMSDGLYIKIHVLTDNELPVAVIAAAVIGSLVVIVVSAVLIWKWKKRKSVSHEMTHQTTSTAVNNNPQDVCYTYLDISRLPKATGIKHDDLTVTYATVNNANI</sequence>
<dbReference type="InterPro" id="IPR007110">
    <property type="entry name" value="Ig-like_dom"/>
</dbReference>
<name>A0A2G9R858_AQUCT</name>
<evidence type="ECO:0000313" key="5">
    <source>
        <dbReference type="EMBL" id="PIO24050.1"/>
    </source>
</evidence>
<keyword evidence="6" id="KW-1185">Reference proteome</keyword>
<dbReference type="GO" id="GO:0009897">
    <property type="term" value="C:external side of plasma membrane"/>
    <property type="evidence" value="ECO:0007669"/>
    <property type="project" value="TreeGrafter"/>
</dbReference>
<evidence type="ECO:0000256" key="2">
    <source>
        <dbReference type="ARBA" id="ARBA00023157"/>
    </source>
</evidence>
<dbReference type="GO" id="GO:0006955">
    <property type="term" value="P:immune response"/>
    <property type="evidence" value="ECO:0007669"/>
    <property type="project" value="TreeGrafter"/>
</dbReference>
<dbReference type="PROSITE" id="PS50835">
    <property type="entry name" value="IG_LIKE"/>
    <property type="match status" value="1"/>
</dbReference>
<dbReference type="PANTHER" id="PTHR11481:SF64">
    <property type="entry name" value="FC RECEPTOR-LIKE PROTEIN 4"/>
    <property type="match status" value="1"/>
</dbReference>
<keyword evidence="1" id="KW-0732">Signal</keyword>
<dbReference type="AlphaFoldDB" id="A0A2G9R858"/>
<gene>
    <name evidence="5" type="ORF">AB205_0162530</name>
</gene>
<dbReference type="GO" id="GO:0007166">
    <property type="term" value="P:cell surface receptor signaling pathway"/>
    <property type="evidence" value="ECO:0007669"/>
    <property type="project" value="TreeGrafter"/>
</dbReference>
<feature type="transmembrane region" description="Helical" evidence="3">
    <location>
        <begin position="82"/>
        <end position="104"/>
    </location>
</feature>
<keyword evidence="3" id="KW-1133">Transmembrane helix</keyword>
<dbReference type="EMBL" id="KV956102">
    <property type="protein sequence ID" value="PIO24050.1"/>
    <property type="molecule type" value="Genomic_DNA"/>
</dbReference>
<dbReference type="OrthoDB" id="10012075at2759"/>
<dbReference type="GO" id="GO:0004888">
    <property type="term" value="F:transmembrane signaling receptor activity"/>
    <property type="evidence" value="ECO:0007669"/>
    <property type="project" value="TreeGrafter"/>
</dbReference>
<dbReference type="SUPFAM" id="SSF48726">
    <property type="entry name" value="Immunoglobulin"/>
    <property type="match status" value="1"/>
</dbReference>
<evidence type="ECO:0000256" key="1">
    <source>
        <dbReference type="ARBA" id="ARBA00022729"/>
    </source>
</evidence>
<dbReference type="PANTHER" id="PTHR11481">
    <property type="entry name" value="IMMUNOGLOBULIN FC RECEPTOR"/>
    <property type="match status" value="1"/>
</dbReference>
<dbReference type="InterPro" id="IPR013783">
    <property type="entry name" value="Ig-like_fold"/>
</dbReference>
<protein>
    <recommendedName>
        <fullName evidence="4">Ig-like domain-containing protein</fullName>
    </recommendedName>
</protein>
<organism evidence="5 6">
    <name type="scientific">Aquarana catesbeiana</name>
    <name type="common">American bullfrog</name>
    <name type="synonym">Rana catesbeiana</name>
    <dbReference type="NCBI Taxonomy" id="8400"/>
    <lineage>
        <taxon>Eukaryota</taxon>
        <taxon>Metazoa</taxon>
        <taxon>Chordata</taxon>
        <taxon>Craniata</taxon>
        <taxon>Vertebrata</taxon>
        <taxon>Euteleostomi</taxon>
        <taxon>Amphibia</taxon>
        <taxon>Batrachia</taxon>
        <taxon>Anura</taxon>
        <taxon>Neobatrachia</taxon>
        <taxon>Ranoidea</taxon>
        <taxon>Ranidae</taxon>
        <taxon>Aquarana</taxon>
    </lineage>
</organism>
<keyword evidence="3" id="KW-0812">Transmembrane</keyword>
<accession>A0A2G9R858</accession>
<evidence type="ECO:0000259" key="4">
    <source>
        <dbReference type="PROSITE" id="PS50835"/>
    </source>
</evidence>
<dbReference type="InterPro" id="IPR036179">
    <property type="entry name" value="Ig-like_dom_sf"/>
</dbReference>
<dbReference type="Gene3D" id="2.60.40.10">
    <property type="entry name" value="Immunoglobulins"/>
    <property type="match status" value="1"/>
</dbReference>
<reference evidence="6" key="1">
    <citation type="journal article" date="2017" name="Nat. Commun.">
        <title>The North American bullfrog draft genome provides insight into hormonal regulation of long noncoding RNA.</title>
        <authorList>
            <person name="Hammond S.A."/>
            <person name="Warren R.L."/>
            <person name="Vandervalk B.P."/>
            <person name="Kucuk E."/>
            <person name="Khan H."/>
            <person name="Gibb E.A."/>
            <person name="Pandoh P."/>
            <person name="Kirk H."/>
            <person name="Zhao Y."/>
            <person name="Jones M."/>
            <person name="Mungall A.J."/>
            <person name="Coope R."/>
            <person name="Pleasance S."/>
            <person name="Moore R.A."/>
            <person name="Holt R.A."/>
            <person name="Round J.M."/>
            <person name="Ohora S."/>
            <person name="Walle B.V."/>
            <person name="Veldhoen N."/>
            <person name="Helbing C.C."/>
            <person name="Birol I."/>
        </authorList>
    </citation>
    <scope>NUCLEOTIDE SEQUENCE [LARGE SCALE GENOMIC DNA]</scope>
</reference>
<evidence type="ECO:0000313" key="6">
    <source>
        <dbReference type="Proteomes" id="UP000228934"/>
    </source>
</evidence>
<dbReference type="InterPro" id="IPR050488">
    <property type="entry name" value="Ig_Fc_receptor"/>
</dbReference>
<dbReference type="Proteomes" id="UP000228934">
    <property type="component" value="Unassembled WGS sequence"/>
</dbReference>
<keyword evidence="3" id="KW-0472">Membrane</keyword>
<evidence type="ECO:0000256" key="3">
    <source>
        <dbReference type="SAM" id="Phobius"/>
    </source>
</evidence>
<keyword evidence="2" id="KW-1015">Disulfide bond</keyword>
<feature type="domain" description="Ig-like" evidence="4">
    <location>
        <begin position="1"/>
        <end position="62"/>
    </location>
</feature>
<proteinExistence type="predicted"/>